<name>A0ABU0QEZ7_9ACTN</name>
<dbReference type="InterPro" id="IPR002611">
    <property type="entry name" value="IstB_ATP-bd"/>
</dbReference>
<sequence length="166" mass="18157">MGDQAGGEAEEGFMDAVASPSGCAELAGSHADRTWDKRMREFISPDLLILDDFAMRQLSASQADGLYELVSERQGRSLVITSNTAPSDWYPLLPDPVVAESLLDRLLNARHQVIMNGPSYRPNKEPKGPTDKPGMLERLARRSLLSQVLATLTGSRSRRIGCLKAC</sequence>
<reference evidence="2 3" key="1">
    <citation type="submission" date="2023-07" db="EMBL/GenBank/DDBJ databases">
        <title>Comparative genomics of wheat-associated soil bacteria to identify genetic determinants of phenazine resistance.</title>
        <authorList>
            <person name="Mouncey N."/>
        </authorList>
    </citation>
    <scope>NUCLEOTIDE SEQUENCE [LARGE SCALE GENOMIC DNA]</scope>
    <source>
        <strain evidence="2 3">B3I12</strain>
    </source>
</reference>
<dbReference type="Gene3D" id="3.40.50.300">
    <property type="entry name" value="P-loop containing nucleotide triphosphate hydrolases"/>
    <property type="match status" value="1"/>
</dbReference>
<dbReference type="EMBL" id="JAUSYP010000001">
    <property type="protein sequence ID" value="MDQ0745966.1"/>
    <property type="molecule type" value="Genomic_DNA"/>
</dbReference>
<gene>
    <name evidence="2" type="ORF">QF034_000197</name>
</gene>
<keyword evidence="3" id="KW-1185">Reference proteome</keyword>
<evidence type="ECO:0000313" key="2">
    <source>
        <dbReference type="EMBL" id="MDQ0745966.1"/>
    </source>
</evidence>
<accession>A0ABU0QEZ7</accession>
<evidence type="ECO:0000259" key="1">
    <source>
        <dbReference type="Pfam" id="PF01695"/>
    </source>
</evidence>
<feature type="domain" description="IstB-like ATP-binding" evidence="1">
    <location>
        <begin position="25"/>
        <end position="124"/>
    </location>
</feature>
<dbReference type="Pfam" id="PF01695">
    <property type="entry name" value="IstB_IS21"/>
    <property type="match status" value="1"/>
</dbReference>
<organism evidence="2 3">
    <name type="scientific">Streptomyces africanus</name>
    <dbReference type="NCBI Taxonomy" id="231024"/>
    <lineage>
        <taxon>Bacteria</taxon>
        <taxon>Bacillati</taxon>
        <taxon>Actinomycetota</taxon>
        <taxon>Actinomycetes</taxon>
        <taxon>Kitasatosporales</taxon>
        <taxon>Streptomycetaceae</taxon>
        <taxon>Streptomyces</taxon>
    </lineage>
</organism>
<dbReference type="InterPro" id="IPR027417">
    <property type="entry name" value="P-loop_NTPase"/>
</dbReference>
<evidence type="ECO:0000313" key="3">
    <source>
        <dbReference type="Proteomes" id="UP001232755"/>
    </source>
</evidence>
<dbReference type="SUPFAM" id="SSF52540">
    <property type="entry name" value="P-loop containing nucleoside triphosphate hydrolases"/>
    <property type="match status" value="1"/>
</dbReference>
<protein>
    <submittedName>
        <fullName evidence="2">ATPase</fullName>
    </submittedName>
</protein>
<dbReference type="Proteomes" id="UP001232755">
    <property type="component" value="Unassembled WGS sequence"/>
</dbReference>
<comment type="caution">
    <text evidence="2">The sequence shown here is derived from an EMBL/GenBank/DDBJ whole genome shotgun (WGS) entry which is preliminary data.</text>
</comment>
<proteinExistence type="predicted"/>